<dbReference type="InterPro" id="IPR005627">
    <property type="entry name" value="CutC-like"/>
</dbReference>
<proteinExistence type="inferred from homology"/>
<evidence type="ECO:0000313" key="3">
    <source>
        <dbReference type="EMBL" id="PTD31365.1"/>
    </source>
</evidence>
<dbReference type="SUPFAM" id="SSF110395">
    <property type="entry name" value="CutC-like"/>
    <property type="match status" value="1"/>
</dbReference>
<evidence type="ECO:0000313" key="4">
    <source>
        <dbReference type="Proteomes" id="UP000241093"/>
    </source>
</evidence>
<dbReference type="InterPro" id="IPR036822">
    <property type="entry name" value="CutC-like_dom_sf"/>
</dbReference>
<dbReference type="RefSeq" id="WP_107669707.1">
    <property type="nucleotide sequence ID" value="NZ_LAUU01000008.1"/>
</dbReference>
<dbReference type="EMBL" id="LAUU01000008">
    <property type="protein sequence ID" value="PTD31365.1"/>
    <property type="molecule type" value="Genomic_DNA"/>
</dbReference>
<reference evidence="3 4" key="1">
    <citation type="submission" date="2015-04" db="EMBL/GenBank/DDBJ databases">
        <title>Genome sequence of Mycoplasma leachii strain 06049.</title>
        <authorList>
            <person name="Sirand-Pugnet P."/>
            <person name="Breton M."/>
            <person name="Dordet-Frisoni E."/>
            <person name="Baranowski E."/>
            <person name="Barre A."/>
            <person name="Couture C."/>
            <person name="Dupuy V."/>
            <person name="Gaurivaud P."/>
            <person name="Jacob D."/>
            <person name="Lemaitre C."/>
            <person name="Manso-Silvan L."/>
            <person name="Nikolski M."/>
            <person name="Nouvel L.-X."/>
            <person name="Poumarat F."/>
            <person name="Tardy F."/>
            <person name="Thebault P."/>
            <person name="Theil S."/>
            <person name="Citti C."/>
            <person name="Thiaucourt F."/>
            <person name="Blanchard A."/>
        </authorList>
    </citation>
    <scope>NUCLEOTIDE SEQUENCE [LARGE SCALE GENOMIC DNA]</scope>
    <source>
        <strain evidence="3 4">06049</strain>
    </source>
</reference>
<name>A0A2T4I9W9_9MOLU</name>
<gene>
    <name evidence="3" type="primary">cut</name>
    <name evidence="3" type="ORF">MLEAa_3820</name>
</gene>
<evidence type="ECO:0000256" key="1">
    <source>
        <dbReference type="ARBA" id="ARBA00007768"/>
    </source>
</evidence>
<dbReference type="PANTHER" id="PTHR12598">
    <property type="entry name" value="COPPER HOMEOSTASIS PROTEIN CUTC"/>
    <property type="match status" value="1"/>
</dbReference>
<sequence>MFLEVIAKDLNDIRVINNSRADRIEFCKNLEVGGLTPSLDEIILANQITLKPLHIMIRNNYKDFFFDDYELIKQLEMISVVQKLPNVHGIVIGALNNDYTINEDFLQRVNKIRGSLKITFNRAFDLVKDPINALNILAKHKIDAVLTSGGINLNTGLEVIRQLVDQNLDIQILIGGGVDKNNIKQCLTVNNQIHLGRSIRNNSSWNSDISVDEINLFKDLDREQNNEQES</sequence>
<comment type="caution">
    <text evidence="3">The sequence shown here is derived from an EMBL/GenBank/DDBJ whole genome shotgun (WGS) entry which is preliminary data.</text>
</comment>
<evidence type="ECO:0000256" key="2">
    <source>
        <dbReference type="ARBA" id="ARBA00019014"/>
    </source>
</evidence>
<dbReference type="Proteomes" id="UP000241093">
    <property type="component" value="Unassembled WGS sequence"/>
</dbReference>
<accession>A0A2T4I9W9</accession>
<dbReference type="Gene3D" id="3.20.20.380">
    <property type="entry name" value="Copper homeostasis (CutC) domain"/>
    <property type="match status" value="1"/>
</dbReference>
<dbReference type="Pfam" id="PF03932">
    <property type="entry name" value="CutC"/>
    <property type="match status" value="1"/>
</dbReference>
<comment type="similarity">
    <text evidence="1">Belongs to the CutC family.</text>
</comment>
<dbReference type="AlphaFoldDB" id="A0A2T4I9W9"/>
<dbReference type="PANTHER" id="PTHR12598:SF0">
    <property type="entry name" value="COPPER HOMEOSTASIS PROTEIN CUTC HOMOLOG"/>
    <property type="match status" value="1"/>
</dbReference>
<dbReference type="GO" id="GO:0005507">
    <property type="term" value="F:copper ion binding"/>
    <property type="evidence" value="ECO:0007669"/>
    <property type="project" value="TreeGrafter"/>
</dbReference>
<protein>
    <recommendedName>
        <fullName evidence="2">Copper homeostasis protein cutC homolog</fullName>
    </recommendedName>
</protein>
<organism evidence="3 4">
    <name type="scientific">Mycoplasma leachii 06049</name>
    <dbReference type="NCBI Taxonomy" id="1188244"/>
    <lineage>
        <taxon>Bacteria</taxon>
        <taxon>Bacillati</taxon>
        <taxon>Mycoplasmatota</taxon>
        <taxon>Mollicutes</taxon>
        <taxon>Mycoplasmataceae</taxon>
        <taxon>Mycoplasma</taxon>
    </lineage>
</organism>